<evidence type="ECO:0000256" key="6">
    <source>
        <dbReference type="ARBA" id="ARBA00023125"/>
    </source>
</evidence>
<feature type="compositionally biased region" description="Polar residues" evidence="10">
    <location>
        <begin position="966"/>
        <end position="975"/>
    </location>
</feature>
<evidence type="ECO:0000256" key="4">
    <source>
        <dbReference type="ARBA" id="ARBA00022833"/>
    </source>
</evidence>
<dbReference type="CDD" id="cd07163">
    <property type="entry name" value="NR_DBD_TLX"/>
    <property type="match status" value="1"/>
</dbReference>
<evidence type="ECO:0000259" key="11">
    <source>
        <dbReference type="PROSITE" id="PS50940"/>
    </source>
</evidence>
<dbReference type="PROSITE" id="PS51843">
    <property type="entry name" value="NR_LBD"/>
    <property type="match status" value="1"/>
</dbReference>
<feature type="compositionally biased region" description="Polar residues" evidence="10">
    <location>
        <begin position="1024"/>
        <end position="1055"/>
    </location>
</feature>
<evidence type="ECO:0000313" key="15">
    <source>
        <dbReference type="Proteomes" id="UP000820818"/>
    </source>
</evidence>
<dbReference type="SUPFAM" id="SSF48508">
    <property type="entry name" value="Nuclear receptor ligand-binding domain"/>
    <property type="match status" value="1"/>
</dbReference>
<keyword evidence="6" id="KW-0238">DNA-binding</keyword>
<feature type="domain" description="Nuclear receptor" evidence="12">
    <location>
        <begin position="39"/>
        <end position="118"/>
    </location>
</feature>
<evidence type="ECO:0000256" key="5">
    <source>
        <dbReference type="ARBA" id="ARBA00023015"/>
    </source>
</evidence>
<reference evidence="14 15" key="1">
    <citation type="submission" date="2022-05" db="EMBL/GenBank/DDBJ databases">
        <title>A multi-omics perspective on studying reproductive biology in Daphnia sinensis.</title>
        <authorList>
            <person name="Jia J."/>
        </authorList>
    </citation>
    <scope>NUCLEOTIDE SEQUENCE [LARGE SCALE GENOMIC DNA]</scope>
    <source>
        <strain evidence="14 15">WSL</strain>
    </source>
</reference>
<dbReference type="SMART" id="SM00399">
    <property type="entry name" value="ZnF_C4"/>
    <property type="match status" value="1"/>
</dbReference>
<evidence type="ECO:0000256" key="1">
    <source>
        <dbReference type="ARBA" id="ARBA00004123"/>
    </source>
</evidence>
<evidence type="ECO:0000256" key="10">
    <source>
        <dbReference type="SAM" id="MobiDB-lite"/>
    </source>
</evidence>
<dbReference type="PANTHER" id="PTHR24083">
    <property type="entry name" value="NUCLEAR HORMONE RECEPTOR"/>
    <property type="match status" value="1"/>
</dbReference>
<dbReference type="Proteomes" id="UP000820818">
    <property type="component" value="Linkage Group LG1"/>
</dbReference>
<feature type="compositionally biased region" description="Basic and acidic residues" evidence="10">
    <location>
        <begin position="834"/>
        <end position="844"/>
    </location>
</feature>
<dbReference type="Gene3D" id="2.170.140.10">
    <property type="entry name" value="Chitin binding domain"/>
    <property type="match status" value="1"/>
</dbReference>
<keyword evidence="3" id="KW-0863">Zinc-finger</keyword>
<keyword evidence="8" id="KW-0675">Receptor</keyword>
<dbReference type="FunFam" id="3.30.50.10:FF:000019">
    <property type="entry name" value="Nuclear receptor subfamily 2 group E member"/>
    <property type="match status" value="1"/>
</dbReference>
<feature type="compositionally biased region" description="Low complexity" evidence="10">
    <location>
        <begin position="1060"/>
        <end position="1069"/>
    </location>
</feature>
<feature type="compositionally biased region" description="Polar residues" evidence="10">
    <location>
        <begin position="1088"/>
        <end position="1101"/>
    </location>
</feature>
<dbReference type="PRINTS" id="PR00047">
    <property type="entry name" value="STROIDFINGER"/>
</dbReference>
<protein>
    <submittedName>
        <fullName evidence="14">Dissatisfaction-like protein</fullName>
    </submittedName>
</protein>
<dbReference type="Pfam" id="PF00105">
    <property type="entry name" value="zf-C4"/>
    <property type="match status" value="1"/>
</dbReference>
<dbReference type="SMART" id="SM00430">
    <property type="entry name" value="HOLI"/>
    <property type="match status" value="1"/>
</dbReference>
<feature type="compositionally biased region" description="Low complexity" evidence="10">
    <location>
        <begin position="1331"/>
        <end position="1340"/>
    </location>
</feature>
<feature type="region of interest" description="Disordered" evidence="10">
    <location>
        <begin position="919"/>
        <end position="1104"/>
    </location>
</feature>
<feature type="compositionally biased region" description="Pro residues" evidence="10">
    <location>
        <begin position="219"/>
        <end position="229"/>
    </location>
</feature>
<dbReference type="FunFam" id="1.10.565.10:FF:000038">
    <property type="entry name" value="Dissatisfaction, isoform A"/>
    <property type="match status" value="1"/>
</dbReference>
<dbReference type="GO" id="GO:0008270">
    <property type="term" value="F:zinc ion binding"/>
    <property type="evidence" value="ECO:0007669"/>
    <property type="project" value="UniProtKB-KW"/>
</dbReference>
<evidence type="ECO:0000259" key="13">
    <source>
        <dbReference type="PROSITE" id="PS51843"/>
    </source>
</evidence>
<feature type="compositionally biased region" description="Pro residues" evidence="10">
    <location>
        <begin position="1070"/>
        <end position="1082"/>
    </location>
</feature>
<dbReference type="InterPro" id="IPR001723">
    <property type="entry name" value="Nuclear_hrmn_rcpt"/>
</dbReference>
<feature type="region of interest" description="Disordered" evidence="10">
    <location>
        <begin position="158"/>
        <end position="255"/>
    </location>
</feature>
<dbReference type="GO" id="GO:0005576">
    <property type="term" value="C:extracellular region"/>
    <property type="evidence" value="ECO:0007669"/>
    <property type="project" value="InterPro"/>
</dbReference>
<gene>
    <name evidence="14" type="ORF">GHT06_009406</name>
</gene>
<evidence type="ECO:0000256" key="8">
    <source>
        <dbReference type="ARBA" id="ARBA00023170"/>
    </source>
</evidence>
<dbReference type="InterPro" id="IPR013088">
    <property type="entry name" value="Znf_NHR/GATA"/>
</dbReference>
<feature type="region of interest" description="Disordered" evidence="10">
    <location>
        <begin position="1179"/>
        <end position="1210"/>
    </location>
</feature>
<dbReference type="InterPro" id="IPR002557">
    <property type="entry name" value="Chitin-bd_dom"/>
</dbReference>
<dbReference type="GO" id="GO:0032502">
    <property type="term" value="P:developmental process"/>
    <property type="evidence" value="ECO:0007669"/>
    <property type="project" value="UniProtKB-ARBA"/>
</dbReference>
<evidence type="ECO:0000256" key="3">
    <source>
        <dbReference type="ARBA" id="ARBA00022771"/>
    </source>
</evidence>
<dbReference type="PROSITE" id="PS00031">
    <property type="entry name" value="NUCLEAR_REC_DBD_1"/>
    <property type="match status" value="1"/>
</dbReference>
<dbReference type="InterPro" id="IPR036508">
    <property type="entry name" value="Chitin-bd_dom_sf"/>
</dbReference>
<feature type="domain" description="Chitin-binding type-2" evidence="11">
    <location>
        <begin position="650"/>
        <end position="708"/>
    </location>
</feature>
<keyword evidence="2" id="KW-0479">Metal-binding</keyword>
<dbReference type="GO" id="GO:0006357">
    <property type="term" value="P:regulation of transcription by RNA polymerase II"/>
    <property type="evidence" value="ECO:0007669"/>
    <property type="project" value="UniProtKB-ARBA"/>
</dbReference>
<feature type="region of interest" description="Disordered" evidence="10">
    <location>
        <begin position="1323"/>
        <end position="1346"/>
    </location>
</feature>
<dbReference type="GO" id="GO:0003700">
    <property type="term" value="F:DNA-binding transcription factor activity"/>
    <property type="evidence" value="ECO:0007669"/>
    <property type="project" value="InterPro"/>
</dbReference>
<feature type="compositionally biased region" description="Low complexity" evidence="10">
    <location>
        <begin position="158"/>
        <end position="188"/>
    </location>
</feature>
<dbReference type="GO" id="GO:0043565">
    <property type="term" value="F:sequence-specific DNA binding"/>
    <property type="evidence" value="ECO:0007669"/>
    <property type="project" value="InterPro"/>
</dbReference>
<dbReference type="PROSITE" id="PS50940">
    <property type="entry name" value="CHIT_BIND_II"/>
    <property type="match status" value="1"/>
</dbReference>
<dbReference type="InterPro" id="IPR035500">
    <property type="entry name" value="NHR-like_dom_sf"/>
</dbReference>
<feature type="compositionally biased region" description="Low complexity" evidence="10">
    <location>
        <begin position="232"/>
        <end position="253"/>
    </location>
</feature>
<dbReference type="Pfam" id="PF01607">
    <property type="entry name" value="CBM_14"/>
    <property type="match status" value="1"/>
</dbReference>
<dbReference type="SMART" id="SM00494">
    <property type="entry name" value="ChtBD2"/>
    <property type="match status" value="1"/>
</dbReference>
<proteinExistence type="predicted"/>
<dbReference type="InterPro" id="IPR000536">
    <property type="entry name" value="Nucl_hrmn_rcpt_lig-bd"/>
</dbReference>
<evidence type="ECO:0000256" key="9">
    <source>
        <dbReference type="ARBA" id="ARBA00023242"/>
    </source>
</evidence>
<dbReference type="GO" id="GO:0008061">
    <property type="term" value="F:chitin binding"/>
    <property type="evidence" value="ECO:0007669"/>
    <property type="project" value="InterPro"/>
</dbReference>
<comment type="subcellular location">
    <subcellularLocation>
        <location evidence="1">Nucleus</location>
    </subcellularLocation>
</comment>
<keyword evidence="15" id="KW-1185">Reference proteome</keyword>
<feature type="region of interest" description="Disordered" evidence="10">
    <location>
        <begin position="833"/>
        <end position="881"/>
    </location>
</feature>
<dbReference type="SUPFAM" id="SSF57625">
    <property type="entry name" value="Invertebrate chitin-binding proteins"/>
    <property type="match status" value="1"/>
</dbReference>
<organism evidence="14 15">
    <name type="scientific">Daphnia sinensis</name>
    <dbReference type="NCBI Taxonomy" id="1820382"/>
    <lineage>
        <taxon>Eukaryota</taxon>
        <taxon>Metazoa</taxon>
        <taxon>Ecdysozoa</taxon>
        <taxon>Arthropoda</taxon>
        <taxon>Crustacea</taxon>
        <taxon>Branchiopoda</taxon>
        <taxon>Diplostraca</taxon>
        <taxon>Cladocera</taxon>
        <taxon>Anomopoda</taxon>
        <taxon>Daphniidae</taxon>
        <taxon>Daphnia</taxon>
        <taxon>Daphnia similis group</taxon>
    </lineage>
</organism>
<evidence type="ECO:0000256" key="7">
    <source>
        <dbReference type="ARBA" id="ARBA00023163"/>
    </source>
</evidence>
<name>A0AAD5L5H1_9CRUS</name>
<dbReference type="InterPro" id="IPR050274">
    <property type="entry name" value="Nuclear_hormone_rcpt_NR2"/>
</dbReference>
<dbReference type="GO" id="GO:0005634">
    <property type="term" value="C:nucleus"/>
    <property type="evidence" value="ECO:0007669"/>
    <property type="project" value="UniProtKB-SubCell"/>
</dbReference>
<accession>A0AAD5L5H1</accession>
<dbReference type="Pfam" id="PF00104">
    <property type="entry name" value="Hormone_recep"/>
    <property type="match status" value="1"/>
</dbReference>
<feature type="region of interest" description="Disordered" evidence="10">
    <location>
        <begin position="721"/>
        <end position="754"/>
    </location>
</feature>
<evidence type="ECO:0000256" key="2">
    <source>
        <dbReference type="ARBA" id="ARBA00022723"/>
    </source>
</evidence>
<dbReference type="PRINTS" id="PR00398">
    <property type="entry name" value="STRDHORMONER"/>
</dbReference>
<dbReference type="InterPro" id="IPR001628">
    <property type="entry name" value="Znf_hrmn_rcpt"/>
</dbReference>
<feature type="compositionally biased region" description="Polar residues" evidence="10">
    <location>
        <begin position="846"/>
        <end position="872"/>
    </location>
</feature>
<dbReference type="PROSITE" id="PS51030">
    <property type="entry name" value="NUCLEAR_REC_DBD_2"/>
    <property type="match status" value="1"/>
</dbReference>
<keyword evidence="4" id="KW-0862">Zinc</keyword>
<dbReference type="Gene3D" id="1.10.565.10">
    <property type="entry name" value="Retinoid X Receptor"/>
    <property type="match status" value="1"/>
</dbReference>
<keyword evidence="5" id="KW-0805">Transcription regulation</keyword>
<comment type="caution">
    <text evidence="14">The sequence shown here is derived from an EMBL/GenBank/DDBJ whole genome shotgun (WGS) entry which is preliminary data.</text>
</comment>
<feature type="compositionally biased region" description="Basic and acidic residues" evidence="10">
    <location>
        <begin position="980"/>
        <end position="992"/>
    </location>
</feature>
<dbReference type="SUPFAM" id="SSF57716">
    <property type="entry name" value="Glucocorticoid receptor-like (DNA-binding domain)"/>
    <property type="match status" value="1"/>
</dbReference>
<dbReference type="Gene3D" id="3.30.50.10">
    <property type="entry name" value="Erythroid Transcription Factor GATA-1, subunit A"/>
    <property type="match status" value="1"/>
</dbReference>
<sequence length="1409" mass="156531">MEELVMMKSVGVGSAGSTMINSVRSLPDKPRRTGDRLLDIPCKVCGDRSSGKHYGIFSCDGCSGFFKRSIHRARVYTCKAQGDLKNCCPVDKTHRNQCRACRLHKCFAANMNKDAVQHERGPRKPRLKDSLMAAERSNVHHHFGGVVSVSASSCLPMSSNNNNNIQQQHQIASSSSSMVTSTTSSSPTKLLPAHRNNHNVDIMSSPTPGCCSSSSSSCTPPPPPPPPPAMNLSSASSTTSSIISTSFTPSSSHSLHHHHLPLLQLHPPPPPASTLKGNPSTDVGILSSGCHVPPSSLSSSFLLNAAVQHLPALHLWPTLHLPDVAKNHINADVMLGSSHFARTPPLFDSANLMLHPAMMALGNSFPFNNTATSPGSYELLQETSARLLFMAVRWVRWLTPFQTLSRSDQQLLLQESWKELFLLYLAQWSSPWDLGAILTQRLMSRQQQHGGMRMMQADDLLLATEIKTIQELMTRYRQLSPDGSECGCLKAIAVFRPETAGLSEVRPVELMQDQAQCILADYIRHRYPKQLTRFGRLLLLLPCLRLVRSSTVELLFFKDTLGEVAINRVLDDIYSGDQHGLNNNNNSLKPDTWPTMMRLHQLLLISIALIGSSQAAGTRTTFAGNRLPDIVPGIAGVDYPVASRVPTTLRFRCDQQDYPGFFADVETGCQVFHVCRDNRKTSFLCPNGTLYHQRFFVCDWWFNVDCSKSVGLYPLNKDAMQRHAPSPQAGRAEASEPQAAAVRSSSPYFEEPTPTPSFARFDKREIVEPTFHEWASRHIPLSNPADTANFKTTRSAAARSRAADVTVPFFEPPFKSLSSTLGPQVSELRNSLLSDEKKNSRERTPWAQSVTSSSYSTNNPDVPSEYNRGNTKNDGEYPVSTFPSSTLPDKWFLLAKDPDFLNNIAWGAQLHIINKTRGTGYLRNKPNNRRPVSEQELDNHPFQGFRSNPEEQSPSDDRSSIRAQEPSVQEPSVRQPSVREPQRQPDQRRQAEPPRPPFVPSPLLSQSKEQQRDEKSGTYWKPYSSPSNTNALVPSSTTSRPVQQTVTSYTVQYSNPPIRPVQQKTTYPTPTKPTPTVRPTPAKPVATSYSTAQRQQTSSPPSYRVTAGQTVYIKKPWVTTPAGQKPQQQQYKKQQYYKTNAGSNVAAASSPNPAYHTPAYQVVLTGGSDYQVTNLQTRATPLASSRPPAPTTRAQPLQAATLRSQPQLRPQRLIPQSILLPLEPHPSTSNQQLVFNNQRSQQQPVRPQPTTRPAQQRQQPPQTQASTPVRQNSRSDTQYPLFRPSEMEKMSIPIRPSLLLSTTGPSSRSPFEFEPTHREWVTPAQLPAPSPTNNYTPTSTKDNNNLETFPMTPYQRQDDHITNIIHGKLVPANVFPTEPTNYQASSSNNDEVRSFIVRPRNPITMASSL</sequence>
<keyword evidence="7" id="KW-0804">Transcription</keyword>
<feature type="compositionally biased region" description="Low complexity" evidence="10">
    <location>
        <begin position="1238"/>
        <end position="1269"/>
    </location>
</feature>
<feature type="compositionally biased region" description="Low complexity" evidence="10">
    <location>
        <begin position="204"/>
        <end position="218"/>
    </location>
</feature>
<dbReference type="EMBL" id="WJBH02000001">
    <property type="protein sequence ID" value="KAI9565614.1"/>
    <property type="molecule type" value="Genomic_DNA"/>
</dbReference>
<keyword evidence="9" id="KW-0539">Nucleus</keyword>
<feature type="domain" description="NR LBD" evidence="13">
    <location>
        <begin position="343"/>
        <end position="577"/>
    </location>
</feature>
<evidence type="ECO:0000259" key="12">
    <source>
        <dbReference type="PROSITE" id="PS51030"/>
    </source>
</evidence>
<evidence type="ECO:0000313" key="14">
    <source>
        <dbReference type="EMBL" id="KAI9565614.1"/>
    </source>
</evidence>
<feature type="region of interest" description="Disordered" evidence="10">
    <location>
        <begin position="1238"/>
        <end position="1279"/>
    </location>
</feature>